<gene>
    <name evidence="2" type="ORF">NDU88_005838</name>
</gene>
<sequence>MADGGGPQAGGRVPPDCTEAAPGTGATWNHLRGARAPGDSPVHPLWIGTALTLFLGPLRRGDRIRAWA</sequence>
<organism evidence="2 3">
    <name type="scientific">Pleurodeles waltl</name>
    <name type="common">Iberian ribbed newt</name>
    <dbReference type="NCBI Taxonomy" id="8319"/>
    <lineage>
        <taxon>Eukaryota</taxon>
        <taxon>Metazoa</taxon>
        <taxon>Chordata</taxon>
        <taxon>Craniata</taxon>
        <taxon>Vertebrata</taxon>
        <taxon>Euteleostomi</taxon>
        <taxon>Amphibia</taxon>
        <taxon>Batrachia</taxon>
        <taxon>Caudata</taxon>
        <taxon>Salamandroidea</taxon>
        <taxon>Salamandridae</taxon>
        <taxon>Pleurodelinae</taxon>
        <taxon>Pleurodeles</taxon>
    </lineage>
</organism>
<comment type="caution">
    <text evidence="2">The sequence shown here is derived from an EMBL/GenBank/DDBJ whole genome shotgun (WGS) entry which is preliminary data.</text>
</comment>
<dbReference type="AlphaFoldDB" id="A0AAV7NQ75"/>
<protein>
    <submittedName>
        <fullName evidence="2">Uncharacterized protein</fullName>
    </submittedName>
</protein>
<dbReference type="EMBL" id="JANPWB010000012">
    <property type="protein sequence ID" value="KAJ1117641.1"/>
    <property type="molecule type" value="Genomic_DNA"/>
</dbReference>
<feature type="region of interest" description="Disordered" evidence="1">
    <location>
        <begin position="1"/>
        <end position="39"/>
    </location>
</feature>
<keyword evidence="3" id="KW-1185">Reference proteome</keyword>
<name>A0AAV7NQ75_PLEWA</name>
<evidence type="ECO:0000313" key="2">
    <source>
        <dbReference type="EMBL" id="KAJ1117641.1"/>
    </source>
</evidence>
<dbReference type="Proteomes" id="UP001066276">
    <property type="component" value="Chromosome 8"/>
</dbReference>
<proteinExistence type="predicted"/>
<evidence type="ECO:0000256" key="1">
    <source>
        <dbReference type="SAM" id="MobiDB-lite"/>
    </source>
</evidence>
<evidence type="ECO:0000313" key="3">
    <source>
        <dbReference type="Proteomes" id="UP001066276"/>
    </source>
</evidence>
<reference evidence="2" key="1">
    <citation type="journal article" date="2022" name="bioRxiv">
        <title>Sequencing and chromosome-scale assembly of the giantPleurodeles waltlgenome.</title>
        <authorList>
            <person name="Brown T."/>
            <person name="Elewa A."/>
            <person name="Iarovenko S."/>
            <person name="Subramanian E."/>
            <person name="Araus A.J."/>
            <person name="Petzold A."/>
            <person name="Susuki M."/>
            <person name="Suzuki K.-i.T."/>
            <person name="Hayashi T."/>
            <person name="Toyoda A."/>
            <person name="Oliveira C."/>
            <person name="Osipova E."/>
            <person name="Leigh N.D."/>
            <person name="Simon A."/>
            <person name="Yun M.H."/>
        </authorList>
    </citation>
    <scope>NUCLEOTIDE SEQUENCE</scope>
    <source>
        <strain evidence="2">20211129_DDA</strain>
        <tissue evidence="2">Liver</tissue>
    </source>
</reference>
<accession>A0AAV7NQ75</accession>